<dbReference type="Proteomes" id="UP000574067">
    <property type="component" value="Unassembled WGS sequence"/>
</dbReference>
<dbReference type="AlphaFoldDB" id="A0A848FEU3"/>
<comment type="caution">
    <text evidence="3">The sequence shown here is derived from an EMBL/GenBank/DDBJ whole genome shotgun (WGS) entry which is preliminary data.</text>
</comment>
<protein>
    <recommendedName>
        <fullName evidence="5">Lipoprotein</fullName>
    </recommendedName>
</protein>
<dbReference type="RefSeq" id="WP_169163637.1">
    <property type="nucleotide sequence ID" value="NZ_JABBFW010000039.1"/>
</dbReference>
<feature type="chain" id="PRO_5032674795" description="Lipoprotein" evidence="2">
    <location>
        <begin position="25"/>
        <end position="440"/>
    </location>
</feature>
<evidence type="ECO:0000313" key="4">
    <source>
        <dbReference type="Proteomes" id="UP000574067"/>
    </source>
</evidence>
<dbReference type="PROSITE" id="PS51257">
    <property type="entry name" value="PROKAR_LIPOPROTEIN"/>
    <property type="match status" value="1"/>
</dbReference>
<organism evidence="3 4">
    <name type="scientific">Azohydromonas caseinilytica</name>
    <dbReference type="NCBI Taxonomy" id="2728836"/>
    <lineage>
        <taxon>Bacteria</taxon>
        <taxon>Pseudomonadati</taxon>
        <taxon>Pseudomonadota</taxon>
        <taxon>Betaproteobacteria</taxon>
        <taxon>Burkholderiales</taxon>
        <taxon>Sphaerotilaceae</taxon>
        <taxon>Azohydromonas</taxon>
    </lineage>
</organism>
<keyword evidence="2" id="KW-0732">Signal</keyword>
<reference evidence="3 4" key="1">
    <citation type="submission" date="2020-04" db="EMBL/GenBank/DDBJ databases">
        <title>Azohydromonas sp. isolated from soil.</title>
        <authorList>
            <person name="Dahal R.H."/>
        </authorList>
    </citation>
    <scope>NUCLEOTIDE SEQUENCE [LARGE SCALE GENOMIC DNA]</scope>
    <source>
        <strain evidence="3 4">G-1-1-14</strain>
    </source>
</reference>
<feature type="region of interest" description="Disordered" evidence="1">
    <location>
        <begin position="293"/>
        <end position="327"/>
    </location>
</feature>
<dbReference type="EMBL" id="JABBFW010000039">
    <property type="protein sequence ID" value="NML18747.1"/>
    <property type="molecule type" value="Genomic_DNA"/>
</dbReference>
<gene>
    <name evidence="3" type="ORF">HHL10_27640</name>
</gene>
<evidence type="ECO:0008006" key="5">
    <source>
        <dbReference type="Google" id="ProtNLM"/>
    </source>
</evidence>
<feature type="compositionally biased region" description="Low complexity" evidence="1">
    <location>
        <begin position="314"/>
        <end position="327"/>
    </location>
</feature>
<feature type="signal peptide" evidence="2">
    <location>
        <begin position="1"/>
        <end position="24"/>
    </location>
</feature>
<evidence type="ECO:0000256" key="1">
    <source>
        <dbReference type="SAM" id="MobiDB-lite"/>
    </source>
</evidence>
<accession>A0A848FEU3</accession>
<evidence type="ECO:0000313" key="3">
    <source>
        <dbReference type="EMBL" id="NML18747.1"/>
    </source>
</evidence>
<name>A0A848FEU3_9BURK</name>
<keyword evidence="4" id="KW-1185">Reference proteome</keyword>
<evidence type="ECO:0000256" key="2">
    <source>
        <dbReference type="SAM" id="SignalP"/>
    </source>
</evidence>
<sequence length="440" mass="46780">MAFQNNRRGWRCHAGALAALAACAMFTGCTTAPLVQSAVSANLVQEEAHNKLLALNVARAVHRMPMHFTQISALRSAPYGFGLGIPGIGAEFALGADAANTLTLRPSLNASQNVDVTVLNEQDFFRGITTPLKSALLLYYLDQGWPMAVLLPLFVQSIEFFDENNQLKERVRNSPGGGAEFDRFRELVATLFHCEIDGTPTGEFVYYTGVLAGAQLSDPVGAAAARTAGLVPVAQGKIVTAEKDAAGGFQLAADNGDLSLTMVNKPGSTSCDQYKFRTGAAQDQSRVVSSMVATSRAGVDRPEAGEAQGATTRAGAPVPSAPAAGAPTAADKVNARLVLRSPEAMVYYLGELVRQQNESGRALLFPGSVSRDADFVLFDMPLAAPARSVFSFEYQGDTYHVPRYALDNRTVHVLSLLTQIIGLQNRGTTSPATANVRIVQ</sequence>
<proteinExistence type="predicted"/>